<feature type="transmembrane region" description="Helical" evidence="8">
    <location>
        <begin position="71"/>
        <end position="93"/>
    </location>
</feature>
<dbReference type="RefSeq" id="WP_014100997.1">
    <property type="nucleotide sequence ID" value="NC_016025.1"/>
</dbReference>
<dbReference type="HOGENOM" id="CLU_764399_0_0_0"/>
<keyword evidence="4 8" id="KW-0812">Transmembrane</keyword>
<keyword evidence="2" id="KW-1003">Cell membrane</keyword>
<dbReference type="AlphaFoldDB" id="G2LKH3"/>
<evidence type="ECO:0000256" key="5">
    <source>
        <dbReference type="ARBA" id="ARBA00022989"/>
    </source>
</evidence>
<feature type="transmembrane region" description="Helical" evidence="8">
    <location>
        <begin position="156"/>
        <end position="176"/>
    </location>
</feature>
<gene>
    <name evidence="9" type="ordered locus">Cabther_B0257</name>
</gene>
<comment type="similarity">
    <text evidence="7">Belongs to the glycosyltransferase 87 family.</text>
</comment>
<sequence>MGWGFGIGVLCWLSAARSGTTPERYGNDFTVFYAAARQVWLTGNPYEIPIRAATPYLYPPLFAQLLTPLTWLPLPAAAFLWAVGNILAVGWLWRLVQPVLPATPDQNLPHAGWWLVLGPVLLGNFLLGQVNLWIAALVTFALLADAQRQCAATGGLALAAAVSVKISPVLLIPYFVGRRAWRLLAWWAVWMGLGNALSCWGLGPHRWAILHDWYREIILQGWHFDFAVASNQSLYGALLRVIRWAGVGEQLPYWPVALLGSGGLFLLGQVYCRGVGPSVYRVAAVASAWGVLGSQLSWVAHFATLALVVAILLRCQKNHSLARMWLVAFGCVRGRVSRLSQVCCAWGLRRGRSLRWWDWALH</sequence>
<evidence type="ECO:0000256" key="6">
    <source>
        <dbReference type="ARBA" id="ARBA00023136"/>
    </source>
</evidence>
<evidence type="ECO:0000256" key="2">
    <source>
        <dbReference type="ARBA" id="ARBA00022475"/>
    </source>
</evidence>
<keyword evidence="3" id="KW-0808">Transferase</keyword>
<feature type="transmembrane region" description="Helical" evidence="8">
    <location>
        <begin position="114"/>
        <end position="144"/>
    </location>
</feature>
<dbReference type="EMBL" id="CP002515">
    <property type="protein sequence ID" value="AEP13259.1"/>
    <property type="molecule type" value="Genomic_DNA"/>
</dbReference>
<name>G2LKH3_CHLTF</name>
<accession>G2LKH3</accession>
<feature type="transmembrane region" description="Helical" evidence="8">
    <location>
        <begin position="254"/>
        <end position="276"/>
    </location>
</feature>
<keyword evidence="6 8" id="KW-0472">Membrane</keyword>
<evidence type="ECO:0000313" key="10">
    <source>
        <dbReference type="Proteomes" id="UP000006791"/>
    </source>
</evidence>
<evidence type="ECO:0000256" key="3">
    <source>
        <dbReference type="ARBA" id="ARBA00022679"/>
    </source>
</evidence>
<reference evidence="9 10" key="1">
    <citation type="journal article" date="2012" name="Environ. Microbiol.">
        <title>Complete genome of Candidatus Chloracidobacterium thermophilum, a chlorophyll-based photoheterotroph belonging to the phylum Acidobacteria.</title>
        <authorList>
            <person name="Garcia Costas A.M."/>
            <person name="Liu Z."/>
            <person name="Tomsho L.P."/>
            <person name="Schuster S.C."/>
            <person name="Ward D.M."/>
            <person name="Bryant D.A."/>
        </authorList>
    </citation>
    <scope>NUCLEOTIDE SEQUENCE [LARGE SCALE GENOMIC DNA]</scope>
    <source>
        <strain evidence="9 10">B</strain>
    </source>
</reference>
<dbReference type="STRING" id="981222.Cabther_B0257"/>
<organism evidence="9 10">
    <name type="scientific">Chloracidobacterium thermophilum (strain B)</name>
    <dbReference type="NCBI Taxonomy" id="981222"/>
    <lineage>
        <taxon>Bacteria</taxon>
        <taxon>Pseudomonadati</taxon>
        <taxon>Acidobacteriota</taxon>
        <taxon>Terriglobia</taxon>
        <taxon>Terriglobales</taxon>
        <taxon>Acidobacteriaceae</taxon>
        <taxon>Chloracidobacterium</taxon>
    </lineage>
</organism>
<feature type="transmembrane region" description="Helical" evidence="8">
    <location>
        <begin position="183"/>
        <end position="203"/>
    </location>
</feature>
<evidence type="ECO:0008006" key="11">
    <source>
        <dbReference type="Google" id="ProtNLM"/>
    </source>
</evidence>
<dbReference type="InterPro" id="IPR018584">
    <property type="entry name" value="GT87"/>
</dbReference>
<evidence type="ECO:0000256" key="1">
    <source>
        <dbReference type="ARBA" id="ARBA00004651"/>
    </source>
</evidence>
<evidence type="ECO:0000256" key="4">
    <source>
        <dbReference type="ARBA" id="ARBA00022692"/>
    </source>
</evidence>
<comment type="subcellular location">
    <subcellularLocation>
        <location evidence="1">Cell membrane</location>
        <topology evidence="1">Multi-pass membrane protein</topology>
    </subcellularLocation>
</comment>
<keyword evidence="10" id="KW-1185">Reference proteome</keyword>
<dbReference type="KEGG" id="ctm:Cabther_B0257"/>
<feature type="transmembrane region" description="Helical" evidence="8">
    <location>
        <begin position="223"/>
        <end position="242"/>
    </location>
</feature>
<keyword evidence="5 8" id="KW-1133">Transmembrane helix</keyword>
<evidence type="ECO:0000313" key="9">
    <source>
        <dbReference type="EMBL" id="AEP13259.1"/>
    </source>
</evidence>
<dbReference type="Proteomes" id="UP000006791">
    <property type="component" value="Chromosome 2"/>
</dbReference>
<protein>
    <recommendedName>
        <fullName evidence="11">DUF2029 domain-containing protein</fullName>
    </recommendedName>
</protein>
<dbReference type="Pfam" id="PF09594">
    <property type="entry name" value="GT87"/>
    <property type="match status" value="1"/>
</dbReference>
<dbReference type="GO" id="GO:0005886">
    <property type="term" value="C:plasma membrane"/>
    <property type="evidence" value="ECO:0007669"/>
    <property type="project" value="UniProtKB-SubCell"/>
</dbReference>
<evidence type="ECO:0000256" key="7">
    <source>
        <dbReference type="ARBA" id="ARBA00024033"/>
    </source>
</evidence>
<evidence type="ECO:0000256" key="8">
    <source>
        <dbReference type="SAM" id="Phobius"/>
    </source>
</evidence>
<dbReference type="GO" id="GO:0016758">
    <property type="term" value="F:hexosyltransferase activity"/>
    <property type="evidence" value="ECO:0007669"/>
    <property type="project" value="InterPro"/>
</dbReference>
<proteinExistence type="inferred from homology"/>
<feature type="transmembrane region" description="Helical" evidence="8">
    <location>
        <begin position="296"/>
        <end position="315"/>
    </location>
</feature>